<dbReference type="GO" id="GO:0005351">
    <property type="term" value="F:carbohydrate:proton symporter activity"/>
    <property type="evidence" value="ECO:0007669"/>
    <property type="project" value="TreeGrafter"/>
</dbReference>
<gene>
    <name evidence="2" type="ORF">EV702DRAFT_1048888</name>
</gene>
<keyword evidence="3" id="KW-1185">Reference proteome</keyword>
<dbReference type="GO" id="GO:0016020">
    <property type="term" value="C:membrane"/>
    <property type="evidence" value="ECO:0007669"/>
    <property type="project" value="UniProtKB-SubCell"/>
</dbReference>
<comment type="caution">
    <text evidence="2">The sequence shown here is derived from an EMBL/GenBank/DDBJ whole genome shotgun (WGS) entry which is preliminary data.</text>
</comment>
<dbReference type="OrthoDB" id="6133115at2759"/>
<dbReference type="Gene3D" id="1.20.1250.20">
    <property type="entry name" value="MFS general substrate transporter like domains"/>
    <property type="match status" value="1"/>
</dbReference>
<comment type="subcellular location">
    <subcellularLocation>
        <location evidence="1">Membrane</location>
        <topology evidence="1">Multi-pass membrane protein</topology>
    </subcellularLocation>
</comment>
<accession>A0A9P7CYL8</accession>
<dbReference type="EMBL" id="JABBWD010000057">
    <property type="protein sequence ID" value="KAG1771671.1"/>
    <property type="molecule type" value="Genomic_DNA"/>
</dbReference>
<name>A0A9P7CYL8_9AGAM</name>
<dbReference type="PANTHER" id="PTHR48022:SF63">
    <property type="entry name" value="TRANSPORTER, PUTATIVE-RELATED"/>
    <property type="match status" value="1"/>
</dbReference>
<protein>
    <submittedName>
        <fullName evidence="2">Uncharacterized protein</fullName>
    </submittedName>
</protein>
<dbReference type="InterPro" id="IPR050360">
    <property type="entry name" value="MFS_Sugar_Transporters"/>
</dbReference>
<organism evidence="2 3">
    <name type="scientific">Suillus placidus</name>
    <dbReference type="NCBI Taxonomy" id="48579"/>
    <lineage>
        <taxon>Eukaryota</taxon>
        <taxon>Fungi</taxon>
        <taxon>Dikarya</taxon>
        <taxon>Basidiomycota</taxon>
        <taxon>Agaricomycotina</taxon>
        <taxon>Agaricomycetes</taxon>
        <taxon>Agaricomycetidae</taxon>
        <taxon>Boletales</taxon>
        <taxon>Suillineae</taxon>
        <taxon>Suillaceae</taxon>
        <taxon>Suillus</taxon>
    </lineage>
</organism>
<dbReference type="AlphaFoldDB" id="A0A9P7CYL8"/>
<dbReference type="PANTHER" id="PTHR48022">
    <property type="entry name" value="PLASTIDIC GLUCOSE TRANSPORTER 4"/>
    <property type="match status" value="1"/>
</dbReference>
<sequence length="249" mass="27490">MMNGLQSLTQWNQAFSYPTGGTQANYDIGLRGRLTVGRSQNIGALSAYPFAPYMAHDMGRRVPIIFGASLMFIGARFLAPWKCHVRYPEQLDVENSFCTLRNVTGSTLCVKGRACAPSLAYYHANGNAQDPLVQHRLEEIKAAIAFDREVVGNLGWLSFIKTPGNRKRLRFAIAVFSQRPRGGLIAYYLNTVLIATGITNPKTQLLLNGALNTYDFFVTILLPPLTAPVWVDAHCSRSAVVLEHIDITG</sequence>
<evidence type="ECO:0000313" key="3">
    <source>
        <dbReference type="Proteomes" id="UP000714275"/>
    </source>
</evidence>
<dbReference type="InterPro" id="IPR036259">
    <property type="entry name" value="MFS_trans_sf"/>
</dbReference>
<dbReference type="Proteomes" id="UP000714275">
    <property type="component" value="Unassembled WGS sequence"/>
</dbReference>
<reference evidence="2" key="1">
    <citation type="journal article" date="2020" name="New Phytol.">
        <title>Comparative genomics reveals dynamic genome evolution in host specialist ectomycorrhizal fungi.</title>
        <authorList>
            <person name="Lofgren L.A."/>
            <person name="Nguyen N.H."/>
            <person name="Vilgalys R."/>
            <person name="Ruytinx J."/>
            <person name="Liao H.L."/>
            <person name="Branco S."/>
            <person name="Kuo A."/>
            <person name="LaButti K."/>
            <person name="Lipzen A."/>
            <person name="Andreopoulos W."/>
            <person name="Pangilinan J."/>
            <person name="Riley R."/>
            <person name="Hundley H."/>
            <person name="Na H."/>
            <person name="Barry K."/>
            <person name="Grigoriev I.V."/>
            <person name="Stajich J.E."/>
            <person name="Kennedy P.G."/>
        </authorList>
    </citation>
    <scope>NUCLEOTIDE SEQUENCE</scope>
    <source>
        <strain evidence="2">DOB743</strain>
    </source>
</reference>
<proteinExistence type="predicted"/>
<evidence type="ECO:0000313" key="2">
    <source>
        <dbReference type="EMBL" id="KAG1771671.1"/>
    </source>
</evidence>
<evidence type="ECO:0000256" key="1">
    <source>
        <dbReference type="ARBA" id="ARBA00004141"/>
    </source>
</evidence>